<sequence>MVPCGPDKFRDAPSNSWRPAGDLTRNPHCLSERIYRADK</sequence>
<name>A0A250LKX9_9BURK</name>
<evidence type="ECO:0000313" key="2">
    <source>
        <dbReference type="EMBL" id="BBA45222.1"/>
    </source>
</evidence>
<evidence type="ECO:0000256" key="1">
    <source>
        <dbReference type="SAM" id="MobiDB-lite"/>
    </source>
</evidence>
<reference evidence="2" key="2">
    <citation type="journal article" date="2017" name="Genome Announc.">
        <title>High-Quality Draft Genome Sequence of Burkholderia contaminans CH-1, a Gram-Negative Bacterium That Metabolizes 2-Azahypoxanthine, a Plant Growth-Regulating Compound.</title>
        <authorList>
            <person name="Choi J.-H."/>
            <person name="Sugiura H."/>
            <person name="Moriuchi R."/>
            <person name="Kawagishi H."/>
            <person name="Dohra H."/>
        </authorList>
    </citation>
    <scope>NUCLEOTIDE SEQUENCE</scope>
    <source>
        <strain evidence="2">CH-1</strain>
        <plasmid evidence="2">pBC453</plasmid>
    </source>
</reference>
<accession>A0A250LKX9</accession>
<dbReference type="EMBL" id="AP018360">
    <property type="protein sequence ID" value="BBA45222.1"/>
    <property type="molecule type" value="Genomic_DNA"/>
</dbReference>
<geneLocation type="plasmid" evidence="2">
    <name>pBC453</name>
</geneLocation>
<keyword evidence="2" id="KW-0614">Plasmid</keyword>
<dbReference type="AlphaFoldDB" id="A0A250LKX9"/>
<organism evidence="2">
    <name type="scientific">Burkholderia contaminans</name>
    <dbReference type="NCBI Taxonomy" id="488447"/>
    <lineage>
        <taxon>Bacteria</taxon>
        <taxon>Pseudomonadati</taxon>
        <taxon>Pseudomonadota</taxon>
        <taxon>Betaproteobacteria</taxon>
        <taxon>Burkholderiales</taxon>
        <taxon>Burkholderiaceae</taxon>
        <taxon>Burkholderia</taxon>
        <taxon>Burkholderia cepacia complex</taxon>
    </lineage>
</organism>
<proteinExistence type="predicted"/>
<protein>
    <submittedName>
        <fullName evidence="2">Uncharacterized protein</fullName>
    </submittedName>
</protein>
<reference evidence="2" key="1">
    <citation type="journal article" date="2016" name="Biosci. Biotechnol. Biochem.">
        <title>Bioconversion of AHX to AOH by resting cells of Burkholderia contaminans CH-1.</title>
        <authorList>
            <person name="Choi J.H."/>
            <person name="Kikuchi A."/>
            <person name="Pumkaeo P."/>
            <person name="Hirai H."/>
            <person name="Tokuyama S."/>
            <person name="Kawagishi H."/>
        </authorList>
    </citation>
    <scope>NUCLEOTIDE SEQUENCE</scope>
    <source>
        <strain evidence="2">CH-1</strain>
        <plasmid evidence="2">pBC453</plasmid>
    </source>
</reference>
<gene>
    <name evidence="2" type="ORF">BCCH1_77330</name>
</gene>
<feature type="region of interest" description="Disordered" evidence="1">
    <location>
        <begin position="1"/>
        <end position="25"/>
    </location>
</feature>